<accession>X1LNK1</accession>
<proteinExistence type="predicted"/>
<dbReference type="EMBL" id="BARV01022490">
    <property type="protein sequence ID" value="GAI20668.1"/>
    <property type="molecule type" value="Genomic_DNA"/>
</dbReference>
<name>X1LNK1_9ZZZZ</name>
<feature type="non-terminal residue" evidence="1">
    <location>
        <position position="74"/>
    </location>
</feature>
<comment type="caution">
    <text evidence="1">The sequence shown here is derived from an EMBL/GenBank/DDBJ whole genome shotgun (WGS) entry which is preliminary data.</text>
</comment>
<dbReference type="AlphaFoldDB" id="X1LNK1"/>
<reference evidence="1" key="1">
    <citation type="journal article" date="2014" name="Front. Microbiol.">
        <title>High frequency of phylogenetically diverse reductive dehalogenase-homologous genes in deep subseafloor sedimentary metagenomes.</title>
        <authorList>
            <person name="Kawai M."/>
            <person name="Futagami T."/>
            <person name="Toyoda A."/>
            <person name="Takaki Y."/>
            <person name="Nishi S."/>
            <person name="Hori S."/>
            <person name="Arai W."/>
            <person name="Tsubouchi T."/>
            <person name="Morono Y."/>
            <person name="Uchiyama I."/>
            <person name="Ito T."/>
            <person name="Fujiyama A."/>
            <person name="Inagaki F."/>
            <person name="Takami H."/>
        </authorList>
    </citation>
    <scope>NUCLEOTIDE SEQUENCE</scope>
    <source>
        <strain evidence="1">Expedition CK06-06</strain>
    </source>
</reference>
<protein>
    <submittedName>
        <fullName evidence="1">Uncharacterized protein</fullName>
    </submittedName>
</protein>
<sequence>MKDKAIFRSYLKNLHKIMGQGDAREESFYSALEALIDAYAQTSDKEDIRITTLPKKTEAGYPDFRVWEGKQHIG</sequence>
<gene>
    <name evidence="1" type="ORF">S06H3_37069</name>
</gene>
<evidence type="ECO:0000313" key="1">
    <source>
        <dbReference type="EMBL" id="GAI20668.1"/>
    </source>
</evidence>
<organism evidence="1">
    <name type="scientific">marine sediment metagenome</name>
    <dbReference type="NCBI Taxonomy" id="412755"/>
    <lineage>
        <taxon>unclassified sequences</taxon>
        <taxon>metagenomes</taxon>
        <taxon>ecological metagenomes</taxon>
    </lineage>
</organism>